<dbReference type="EC" id="2.1.1.297" evidence="1"/>
<evidence type="ECO:0000313" key="9">
    <source>
        <dbReference type="Proteomes" id="UP000596145"/>
    </source>
</evidence>
<keyword evidence="4" id="KW-0949">S-adenosyl-L-methionine</keyword>
<dbReference type="InterPro" id="IPR002052">
    <property type="entry name" value="DNA_methylase_N6_adenine_CS"/>
</dbReference>
<comment type="catalytic activity">
    <reaction evidence="5">
        <text>L-glutaminyl-[peptide chain release factor] + S-adenosyl-L-methionine = N(5)-methyl-L-glutaminyl-[peptide chain release factor] + S-adenosyl-L-homocysteine + H(+)</text>
        <dbReference type="Rhea" id="RHEA:42896"/>
        <dbReference type="Rhea" id="RHEA-COMP:10271"/>
        <dbReference type="Rhea" id="RHEA-COMP:10272"/>
        <dbReference type="ChEBI" id="CHEBI:15378"/>
        <dbReference type="ChEBI" id="CHEBI:30011"/>
        <dbReference type="ChEBI" id="CHEBI:57856"/>
        <dbReference type="ChEBI" id="CHEBI:59789"/>
        <dbReference type="ChEBI" id="CHEBI:61891"/>
        <dbReference type="EC" id="2.1.1.297"/>
    </reaction>
</comment>
<dbReference type="GeneID" id="92759784"/>
<dbReference type="InterPro" id="IPR050320">
    <property type="entry name" value="N5-glutamine_MTase"/>
</dbReference>
<name>A0A7T4JUL8_9CORY</name>
<keyword evidence="3 8" id="KW-0808">Transferase</keyword>
<dbReference type="PROSITE" id="PS00092">
    <property type="entry name" value="N6_MTASE"/>
    <property type="match status" value="1"/>
</dbReference>
<dbReference type="InterPro" id="IPR004556">
    <property type="entry name" value="HemK-like"/>
</dbReference>
<evidence type="ECO:0000256" key="4">
    <source>
        <dbReference type="ARBA" id="ARBA00022691"/>
    </source>
</evidence>
<dbReference type="RefSeq" id="WP_084035804.1">
    <property type="nucleotide sequence ID" value="NZ_CP066007.1"/>
</dbReference>
<dbReference type="GO" id="GO:0102559">
    <property type="term" value="F:peptide chain release factor N(5)-glutamine methyltransferase activity"/>
    <property type="evidence" value="ECO:0007669"/>
    <property type="project" value="UniProtKB-EC"/>
</dbReference>
<dbReference type="AlphaFoldDB" id="A0A7T4JUL8"/>
<dbReference type="PANTHER" id="PTHR18895:SF74">
    <property type="entry name" value="MTRF1L RELEASE FACTOR GLUTAMINE METHYLTRANSFERASE"/>
    <property type="match status" value="1"/>
</dbReference>
<evidence type="ECO:0000259" key="6">
    <source>
        <dbReference type="Pfam" id="PF05175"/>
    </source>
</evidence>
<dbReference type="NCBIfam" id="TIGR03534">
    <property type="entry name" value="RF_mod_PrmC"/>
    <property type="match status" value="1"/>
</dbReference>
<dbReference type="GO" id="GO:0003676">
    <property type="term" value="F:nucleic acid binding"/>
    <property type="evidence" value="ECO:0007669"/>
    <property type="project" value="InterPro"/>
</dbReference>
<dbReference type="Proteomes" id="UP000596145">
    <property type="component" value="Chromosome"/>
</dbReference>
<dbReference type="InterPro" id="IPR019874">
    <property type="entry name" value="RF_methyltr_PrmC"/>
</dbReference>
<dbReference type="InterPro" id="IPR040758">
    <property type="entry name" value="PrmC_N"/>
</dbReference>
<proteinExistence type="predicted"/>
<dbReference type="GO" id="GO:0032259">
    <property type="term" value="P:methylation"/>
    <property type="evidence" value="ECO:0007669"/>
    <property type="project" value="UniProtKB-KW"/>
</dbReference>
<organism evidence="8 9">
    <name type="scientific">Corynebacterium glucuronolyticum</name>
    <dbReference type="NCBI Taxonomy" id="39791"/>
    <lineage>
        <taxon>Bacteria</taxon>
        <taxon>Bacillati</taxon>
        <taxon>Actinomycetota</taxon>
        <taxon>Actinomycetes</taxon>
        <taxon>Mycobacteriales</taxon>
        <taxon>Corynebacteriaceae</taxon>
        <taxon>Corynebacterium</taxon>
    </lineage>
</organism>
<evidence type="ECO:0000259" key="7">
    <source>
        <dbReference type="Pfam" id="PF17827"/>
    </source>
</evidence>
<dbReference type="CDD" id="cd02440">
    <property type="entry name" value="AdoMet_MTases"/>
    <property type="match status" value="1"/>
</dbReference>
<dbReference type="SUPFAM" id="SSF53335">
    <property type="entry name" value="S-adenosyl-L-methionine-dependent methyltransferases"/>
    <property type="match status" value="1"/>
</dbReference>
<dbReference type="Pfam" id="PF05175">
    <property type="entry name" value="MTS"/>
    <property type="match status" value="1"/>
</dbReference>
<evidence type="ECO:0000256" key="2">
    <source>
        <dbReference type="ARBA" id="ARBA00022603"/>
    </source>
</evidence>
<reference evidence="8 9" key="1">
    <citation type="submission" date="2020-12" db="EMBL/GenBank/DDBJ databases">
        <title>FDA dAtabase for Regulatory Grade micrObial Sequences (FDA-ARGOS): Supporting development and validation of Infectious Disease Dx tests.</title>
        <authorList>
            <person name="Sproer C."/>
            <person name="Gronow S."/>
            <person name="Severitt S."/>
            <person name="Schroder I."/>
            <person name="Tallon L."/>
            <person name="Sadzewicz L."/>
            <person name="Zhao X."/>
            <person name="Boylan J."/>
            <person name="Ott S."/>
            <person name="Bowen H."/>
            <person name="Vavikolanu K."/>
            <person name="Mehta A."/>
            <person name="Aluvathingal J."/>
            <person name="Nadendla S."/>
            <person name="Lowell S."/>
            <person name="Myers T."/>
            <person name="Yan Y."/>
            <person name="Sichtig H."/>
        </authorList>
    </citation>
    <scope>NUCLEOTIDE SEQUENCE [LARGE SCALE GENOMIC DNA]</scope>
    <source>
        <strain evidence="8 9">FDAARGOS_1053</strain>
    </source>
</reference>
<evidence type="ECO:0000256" key="3">
    <source>
        <dbReference type="ARBA" id="ARBA00022679"/>
    </source>
</evidence>
<feature type="domain" description="Methyltransferase small" evidence="6">
    <location>
        <begin position="102"/>
        <end position="196"/>
    </location>
</feature>
<dbReference type="OrthoDB" id="9800643at2"/>
<keyword evidence="2 8" id="KW-0489">Methyltransferase</keyword>
<feature type="domain" description="Release factor glutamine methyltransferase N-terminal" evidence="7">
    <location>
        <begin position="16"/>
        <end position="80"/>
    </location>
</feature>
<dbReference type="InterPro" id="IPR007848">
    <property type="entry name" value="Small_mtfrase_dom"/>
</dbReference>
<dbReference type="Gene3D" id="3.40.50.150">
    <property type="entry name" value="Vaccinia Virus protein VP39"/>
    <property type="match status" value="1"/>
</dbReference>
<evidence type="ECO:0000313" key="8">
    <source>
        <dbReference type="EMBL" id="QQB45976.1"/>
    </source>
</evidence>
<dbReference type="Pfam" id="PF17827">
    <property type="entry name" value="PrmC_N"/>
    <property type="match status" value="1"/>
</dbReference>
<accession>A0A7T4JUL8</accession>
<dbReference type="EMBL" id="CP066007">
    <property type="protein sequence ID" value="QQB45976.1"/>
    <property type="molecule type" value="Genomic_DNA"/>
</dbReference>
<dbReference type="InterPro" id="IPR029063">
    <property type="entry name" value="SAM-dependent_MTases_sf"/>
</dbReference>
<protein>
    <recommendedName>
        <fullName evidence="1">peptide chain release factor N(5)-glutamine methyltransferase</fullName>
        <ecNumber evidence="1">2.1.1.297</ecNumber>
    </recommendedName>
</protein>
<gene>
    <name evidence="8" type="primary">prmC</name>
    <name evidence="8" type="ORF">I6I10_10980</name>
</gene>
<evidence type="ECO:0000256" key="5">
    <source>
        <dbReference type="ARBA" id="ARBA00048391"/>
    </source>
</evidence>
<sequence length="285" mass="30328">MRTGRPAWRPRIKLSQALRSAADELSAAGCASPLVDARLIAAHLLHTDVGTLFFHDDVPAGFWELIRRRATREPLQWILGTAPFGPLDLHVGPGVFIPRPETEILADWAVKQHAATYADLCTGSGAIAAYIAHYVPAARVVAAEKSTEAARYARENGVDNLWCGDVLNTAACVSALDPEGDGFDVVVSNPPYVPEAAEVSPEVEADPHDAVFAGEDGMSCIPQLAHTAFALLKPGGCFGVEHDDATQPAVCMSLQEAGFTHIEPMQDFAGKPRFVTGVKPVGADV</sequence>
<evidence type="ECO:0000256" key="1">
    <source>
        <dbReference type="ARBA" id="ARBA00012771"/>
    </source>
</evidence>
<dbReference type="NCBIfam" id="TIGR00536">
    <property type="entry name" value="hemK_fam"/>
    <property type="match status" value="1"/>
</dbReference>
<dbReference type="Gene3D" id="1.10.8.10">
    <property type="entry name" value="DNA helicase RuvA subunit, C-terminal domain"/>
    <property type="match status" value="1"/>
</dbReference>
<dbReference type="PANTHER" id="PTHR18895">
    <property type="entry name" value="HEMK METHYLTRANSFERASE"/>
    <property type="match status" value="1"/>
</dbReference>